<dbReference type="EMBL" id="JBEWTB010000002">
    <property type="protein sequence ID" value="MET4755592.1"/>
    <property type="molecule type" value="Genomic_DNA"/>
</dbReference>
<dbReference type="RefSeq" id="WP_354010003.1">
    <property type="nucleotide sequence ID" value="NZ_JBEWTA010000001.1"/>
</dbReference>
<comment type="caution">
    <text evidence="1">The sequence shown here is derived from an EMBL/GenBank/DDBJ whole genome shotgun (WGS) entry which is preliminary data.</text>
</comment>
<evidence type="ECO:0000313" key="1">
    <source>
        <dbReference type="EMBL" id="MET4755592.1"/>
    </source>
</evidence>
<evidence type="ECO:0008006" key="3">
    <source>
        <dbReference type="Google" id="ProtNLM"/>
    </source>
</evidence>
<reference evidence="1 2" key="1">
    <citation type="submission" date="2024-06" db="EMBL/GenBank/DDBJ databases">
        <title>Genomic Encyclopedia of Type Strains, Phase V (KMG-V): Genome sequencing to study the core and pangenomes of soil and plant-associated prokaryotes.</title>
        <authorList>
            <person name="Whitman W."/>
        </authorList>
    </citation>
    <scope>NUCLEOTIDE SEQUENCE [LARGE SCALE GENOMIC DNA]</scope>
    <source>
        <strain evidence="1 2">NE40</strain>
    </source>
</reference>
<evidence type="ECO:0000313" key="2">
    <source>
        <dbReference type="Proteomes" id="UP001549366"/>
    </source>
</evidence>
<accession>A0ABV2SCV6</accession>
<proteinExistence type="predicted"/>
<sequence length="200" mass="23313">MEIDKGLAALIAAGIAALFSLLSVLISTRSARKQVSDQHKLSRKNTIEEEKRERINKQLSEFYNPIVTLLSVNRDIFERIGPRSEARASGVFNDEETAEVWKNLCKTVVIPNNLKVCDLIEKNIHLINNHSYEKDYFDFLTHAYAYQIFQDSAYEAYRLFTYPSGFLEKVVDQRNLLVKDFDKTYGKEKRSWYQCLFLVR</sequence>
<dbReference type="Proteomes" id="UP001549366">
    <property type="component" value="Unassembled WGS sequence"/>
</dbReference>
<name>A0ABV2SCV6_9GAMM</name>
<gene>
    <name evidence="1" type="ORF">V5J35_000784</name>
</gene>
<keyword evidence="2" id="KW-1185">Reference proteome</keyword>
<protein>
    <recommendedName>
        <fullName evidence="3">DUF4760 domain-containing protein</fullName>
    </recommendedName>
</protein>
<organism evidence="1 2">
    <name type="scientific">Endozoicomonas lisbonensis</name>
    <dbReference type="NCBI Taxonomy" id="3120522"/>
    <lineage>
        <taxon>Bacteria</taxon>
        <taxon>Pseudomonadati</taxon>
        <taxon>Pseudomonadota</taxon>
        <taxon>Gammaproteobacteria</taxon>
        <taxon>Oceanospirillales</taxon>
        <taxon>Endozoicomonadaceae</taxon>
        <taxon>Endozoicomonas</taxon>
    </lineage>
</organism>